<dbReference type="SUPFAM" id="SSF64356">
    <property type="entry name" value="SNARE-like"/>
    <property type="match status" value="1"/>
</dbReference>
<evidence type="ECO:0000256" key="10">
    <source>
        <dbReference type="ARBA" id="ARBA00023329"/>
    </source>
</evidence>
<keyword evidence="5 12" id="KW-0963">Cytoplasm</keyword>
<dbReference type="PANTHER" id="PTHR11043">
    <property type="entry name" value="ZETA-COAT PROTEIN"/>
    <property type="match status" value="1"/>
</dbReference>
<evidence type="ECO:0000256" key="4">
    <source>
        <dbReference type="ARBA" id="ARBA00022448"/>
    </source>
</evidence>
<name>A0AAD5X471_9FUNG</name>
<evidence type="ECO:0000256" key="6">
    <source>
        <dbReference type="ARBA" id="ARBA00022892"/>
    </source>
</evidence>
<keyword evidence="4 12" id="KW-0813">Transport</keyword>
<dbReference type="GO" id="GO:0006886">
    <property type="term" value="P:intracellular protein transport"/>
    <property type="evidence" value="ECO:0007669"/>
    <property type="project" value="TreeGrafter"/>
</dbReference>
<evidence type="ECO:0000259" key="13">
    <source>
        <dbReference type="Pfam" id="PF01217"/>
    </source>
</evidence>
<evidence type="ECO:0000256" key="2">
    <source>
        <dbReference type="ARBA" id="ARBA00006972"/>
    </source>
</evidence>
<dbReference type="AlphaFoldDB" id="A0AAD5X471"/>
<reference evidence="14" key="1">
    <citation type="submission" date="2020-05" db="EMBL/GenBank/DDBJ databases">
        <title>Phylogenomic resolution of chytrid fungi.</title>
        <authorList>
            <person name="Stajich J.E."/>
            <person name="Amses K."/>
            <person name="Simmons R."/>
            <person name="Seto K."/>
            <person name="Myers J."/>
            <person name="Bonds A."/>
            <person name="Quandt C.A."/>
            <person name="Barry K."/>
            <person name="Liu P."/>
            <person name="Grigoriev I."/>
            <person name="Longcore J.E."/>
            <person name="James T.Y."/>
        </authorList>
    </citation>
    <scope>NUCLEOTIDE SEQUENCE</scope>
    <source>
        <strain evidence="14">JEL0318</strain>
    </source>
</reference>
<evidence type="ECO:0000313" key="15">
    <source>
        <dbReference type="Proteomes" id="UP001212841"/>
    </source>
</evidence>
<accession>A0AAD5X471</accession>
<dbReference type="Pfam" id="PF01217">
    <property type="entry name" value="Clat_adaptor_s"/>
    <property type="match status" value="1"/>
</dbReference>
<dbReference type="GO" id="GO:0006891">
    <property type="term" value="P:intra-Golgi vesicle-mediated transport"/>
    <property type="evidence" value="ECO:0007669"/>
    <property type="project" value="TreeGrafter"/>
</dbReference>
<evidence type="ECO:0000256" key="8">
    <source>
        <dbReference type="ARBA" id="ARBA00023034"/>
    </source>
</evidence>
<keyword evidence="7 12" id="KW-0653">Protein transport</keyword>
<dbReference type="InterPro" id="IPR022775">
    <property type="entry name" value="AP_mu_sigma_su"/>
</dbReference>
<comment type="subcellular location">
    <subcellularLocation>
        <location evidence="12">Cytoplasm</location>
    </subcellularLocation>
    <subcellularLocation>
        <location evidence="1 12">Golgi apparatus membrane</location>
        <topology evidence="1 12">Peripheral membrane protein</topology>
        <orientation evidence="1 12">Cytoplasmic side</orientation>
    </subcellularLocation>
    <subcellularLocation>
        <location evidence="12">Cytoplasmic vesicle</location>
        <location evidence="12">COPI-coated vesicle membrane</location>
        <topology evidence="12">Peripheral membrane protein</topology>
        <orientation evidence="12">Cytoplasmic side</orientation>
    </subcellularLocation>
</comment>
<evidence type="ECO:0000256" key="11">
    <source>
        <dbReference type="ARBA" id="ARBA00045555"/>
    </source>
</evidence>
<gene>
    <name evidence="14" type="primary">COPZ1_2</name>
    <name evidence="14" type="ORF">HK097_002179</name>
</gene>
<evidence type="ECO:0000256" key="7">
    <source>
        <dbReference type="ARBA" id="ARBA00022927"/>
    </source>
</evidence>
<dbReference type="EMBL" id="JADGJD010000146">
    <property type="protein sequence ID" value="KAJ3054297.1"/>
    <property type="molecule type" value="Genomic_DNA"/>
</dbReference>
<organism evidence="14 15">
    <name type="scientific">Rhizophlyctis rosea</name>
    <dbReference type="NCBI Taxonomy" id="64517"/>
    <lineage>
        <taxon>Eukaryota</taxon>
        <taxon>Fungi</taxon>
        <taxon>Fungi incertae sedis</taxon>
        <taxon>Chytridiomycota</taxon>
        <taxon>Chytridiomycota incertae sedis</taxon>
        <taxon>Chytridiomycetes</taxon>
        <taxon>Rhizophlyctidales</taxon>
        <taxon>Rhizophlyctidaceae</taxon>
        <taxon>Rhizophlyctis</taxon>
    </lineage>
</organism>
<keyword evidence="10 12" id="KW-0968">Cytoplasmic vesicle</keyword>
<evidence type="ECO:0000313" key="14">
    <source>
        <dbReference type="EMBL" id="KAJ3054297.1"/>
    </source>
</evidence>
<dbReference type="Proteomes" id="UP001212841">
    <property type="component" value="Unassembled WGS sequence"/>
</dbReference>
<evidence type="ECO:0000256" key="12">
    <source>
        <dbReference type="RuleBase" id="RU366053"/>
    </source>
</evidence>
<dbReference type="FunFam" id="3.30.450.60:FF:000013">
    <property type="entry name" value="Coatomer subunit zeta"/>
    <property type="match status" value="1"/>
</dbReference>
<protein>
    <recommendedName>
        <fullName evidence="12">Coatomer subunit zeta</fullName>
    </recommendedName>
</protein>
<proteinExistence type="inferred from homology"/>
<keyword evidence="8 12" id="KW-0333">Golgi apparatus</keyword>
<evidence type="ECO:0000256" key="5">
    <source>
        <dbReference type="ARBA" id="ARBA00022490"/>
    </source>
</evidence>
<evidence type="ECO:0000256" key="9">
    <source>
        <dbReference type="ARBA" id="ARBA00023136"/>
    </source>
</evidence>
<dbReference type="Gene3D" id="3.30.450.60">
    <property type="match status" value="1"/>
</dbReference>
<dbReference type="InterPro" id="IPR039652">
    <property type="entry name" value="Coatomer_zeta"/>
</dbReference>
<keyword evidence="9 12" id="KW-0472">Membrane</keyword>
<keyword evidence="6 12" id="KW-0931">ER-Golgi transport</keyword>
<dbReference type="GO" id="GO:0000139">
    <property type="term" value="C:Golgi membrane"/>
    <property type="evidence" value="ECO:0007669"/>
    <property type="project" value="UniProtKB-SubCell"/>
</dbReference>
<feature type="domain" description="AP complex mu/sigma subunit" evidence="13">
    <location>
        <begin position="22"/>
        <end position="158"/>
    </location>
</feature>
<evidence type="ECO:0000256" key="1">
    <source>
        <dbReference type="ARBA" id="ARBA00004255"/>
    </source>
</evidence>
<sequence>MSKAILHSPFICGIGQSLYSTKAVIILDSEGKRLLSKYYTNDYPTPSDQRTFEGALYQKTKKQNAEIILFENHIVLYRTSVDVTIYVIGYLDENELILSSLLSTLYQVFSNLLGGQIEKSLLLQSMDLIFLALDETIDNGIIRDLDPDDIISRVSKPDAEKPAETLGQLVSGNVSEQTLRNVFRQLDEQFGFRLGA</sequence>
<comment type="caution">
    <text evidence="14">The sequence shown here is derived from an EMBL/GenBank/DDBJ whole genome shotgun (WGS) entry which is preliminary data.</text>
</comment>
<dbReference type="PANTHER" id="PTHR11043:SF0">
    <property type="entry name" value="COATOMER SUBUNIT ZETA"/>
    <property type="match status" value="1"/>
</dbReference>
<dbReference type="InterPro" id="IPR011012">
    <property type="entry name" value="Longin-like_dom_sf"/>
</dbReference>
<dbReference type="GO" id="GO:0006890">
    <property type="term" value="P:retrograde vesicle-mediated transport, Golgi to endoplasmic reticulum"/>
    <property type="evidence" value="ECO:0007669"/>
    <property type="project" value="UniProtKB-UniRule"/>
</dbReference>
<keyword evidence="15" id="KW-1185">Reference proteome</keyword>
<dbReference type="GO" id="GO:0030126">
    <property type="term" value="C:COPI vesicle coat"/>
    <property type="evidence" value="ECO:0007669"/>
    <property type="project" value="UniProtKB-UniRule"/>
</dbReference>
<comment type="similarity">
    <text evidence="2 12">Belongs to the adaptor complexes small subunit family.</text>
</comment>
<comment type="subunit">
    <text evidence="3 12">Oligomeric complex that consists of at least the alpha, beta, beta', gamma, delta, epsilon and zeta subunits.</text>
</comment>
<evidence type="ECO:0000256" key="3">
    <source>
        <dbReference type="ARBA" id="ARBA00011775"/>
    </source>
</evidence>
<comment type="function">
    <text evidence="11">The coatomer is a cytosolic protein complex that binds to dilysine motifs and reversibly associates with Golgi non-clathrin-coated vesicles, which further mediate biosynthetic protein transport from the ER, via the Golgi up to the trans Golgi network. Coatomer complex is required for budding from Golgi membranes, and is essential for the retrograde Golgi-to-ER transport of dilysine-tagged proteins. The zeta subunit may be involved in regulating the coat assembly and, hence, the rate of biosynthetic protein transport due to its association-dissociation properties with the coatomer complex.</text>
</comment>